<dbReference type="Pfam" id="PF12831">
    <property type="entry name" value="FAD_oxidored"/>
    <property type="match status" value="1"/>
</dbReference>
<dbReference type="OrthoDB" id="9777740at2"/>
<accession>A0A3G9J1N0</accession>
<evidence type="ECO:0000256" key="1">
    <source>
        <dbReference type="ARBA" id="ARBA00022485"/>
    </source>
</evidence>
<dbReference type="InterPro" id="IPR039650">
    <property type="entry name" value="HdrA-like"/>
</dbReference>
<evidence type="ECO:0000256" key="4">
    <source>
        <dbReference type="ARBA" id="ARBA00023004"/>
    </source>
</evidence>
<sequence>MIKRIRYARLTLTLLVLALFAHLIMPVSHVKASEHGCGPSCSHYNVVLIGSEIEGIMLAKAAHDEGLSVLILDPREKPGGEFIQGQMQVLDQPNDNHKHSLVQGEIKKLYDDYHSRKIRSNEQFTRYFNQLIQGIPMRSGITMGKLNINAAKQEKSIQSLTYQAKDGLSYNVQADYWVENTDFAALTSKLRVKRIPGLESAFRGKKPEYMAATLMLKFKQVDWNKLHQEVLNNYPLTNVDKKYGPGTYVDWDYGTGFSNLTSQYKPTAPDLMLRGINTTYLSKGKVIMNALLLYEVDPSNPQSVQAAVAKGKKEAPLILKFLRSHIPGYAKAELDGFPDYLYIRDYNRFETEYVLDYEDVMSSKMYWDNVSIGGYAVDLQGTKRVPKGMNLGKPDRYGLPLRSFELKAYDNVLVAGKNVGADGKAYGSARIMPTTALAAQTIGVILGHELKSKRLKELTPADFKRIDAYMRKDYHIKLS</sequence>
<organism evidence="6 7">
    <name type="scientific">Paenibacillus baekrokdamisoli</name>
    <dbReference type="NCBI Taxonomy" id="1712516"/>
    <lineage>
        <taxon>Bacteria</taxon>
        <taxon>Bacillati</taxon>
        <taxon>Bacillota</taxon>
        <taxon>Bacilli</taxon>
        <taxon>Bacillales</taxon>
        <taxon>Paenibacillaceae</taxon>
        <taxon>Paenibacillus</taxon>
    </lineage>
</organism>
<dbReference type="SUPFAM" id="SSF51905">
    <property type="entry name" value="FAD/NAD(P)-binding domain"/>
    <property type="match status" value="1"/>
</dbReference>
<evidence type="ECO:0000313" key="7">
    <source>
        <dbReference type="Proteomes" id="UP000275368"/>
    </source>
</evidence>
<evidence type="ECO:0000256" key="3">
    <source>
        <dbReference type="ARBA" id="ARBA00023002"/>
    </source>
</evidence>
<keyword evidence="3" id="KW-0560">Oxidoreductase</keyword>
<dbReference type="PANTHER" id="PTHR43498">
    <property type="entry name" value="FERREDOXIN:COB-COM HETERODISULFIDE REDUCTASE SUBUNIT A"/>
    <property type="match status" value="1"/>
</dbReference>
<keyword evidence="5" id="KW-0411">Iron-sulfur</keyword>
<dbReference type="GO" id="GO:0016491">
    <property type="term" value="F:oxidoreductase activity"/>
    <property type="evidence" value="ECO:0007669"/>
    <property type="project" value="UniProtKB-KW"/>
</dbReference>
<dbReference type="GO" id="GO:0051539">
    <property type="term" value="F:4 iron, 4 sulfur cluster binding"/>
    <property type="evidence" value="ECO:0007669"/>
    <property type="project" value="UniProtKB-KW"/>
</dbReference>
<dbReference type="EMBL" id="AP019308">
    <property type="protein sequence ID" value="BBH22285.1"/>
    <property type="molecule type" value="Genomic_DNA"/>
</dbReference>
<keyword evidence="2" id="KW-0479">Metal-binding</keyword>
<dbReference type="Proteomes" id="UP000275368">
    <property type="component" value="Chromosome"/>
</dbReference>
<evidence type="ECO:0000256" key="2">
    <source>
        <dbReference type="ARBA" id="ARBA00022723"/>
    </source>
</evidence>
<keyword evidence="4" id="KW-0408">Iron</keyword>
<keyword evidence="7" id="KW-1185">Reference proteome</keyword>
<evidence type="ECO:0000313" key="6">
    <source>
        <dbReference type="EMBL" id="BBH22285.1"/>
    </source>
</evidence>
<dbReference type="InterPro" id="IPR036188">
    <property type="entry name" value="FAD/NAD-bd_sf"/>
</dbReference>
<evidence type="ECO:0000256" key="5">
    <source>
        <dbReference type="ARBA" id="ARBA00023014"/>
    </source>
</evidence>
<gene>
    <name evidence="6" type="ORF">Back11_36300</name>
</gene>
<keyword evidence="1" id="KW-0004">4Fe-4S</keyword>
<protein>
    <submittedName>
        <fullName evidence="6">Uncharacterized protein</fullName>
    </submittedName>
</protein>
<dbReference type="RefSeq" id="WP_125660141.1">
    <property type="nucleotide sequence ID" value="NZ_AP019308.1"/>
</dbReference>
<dbReference type="Gene3D" id="3.40.50.720">
    <property type="entry name" value="NAD(P)-binding Rossmann-like Domain"/>
    <property type="match status" value="1"/>
</dbReference>
<dbReference type="PANTHER" id="PTHR43498:SF1">
    <property type="entry name" value="COB--COM HETERODISULFIDE REDUCTASE IRON-SULFUR SUBUNIT A"/>
    <property type="match status" value="1"/>
</dbReference>
<name>A0A3G9J1N0_9BACL</name>
<dbReference type="KEGG" id="pbk:Back11_36300"/>
<dbReference type="GO" id="GO:0046872">
    <property type="term" value="F:metal ion binding"/>
    <property type="evidence" value="ECO:0007669"/>
    <property type="project" value="UniProtKB-KW"/>
</dbReference>
<reference evidence="6 7" key="1">
    <citation type="submission" date="2018-11" db="EMBL/GenBank/DDBJ databases">
        <title>Complete genome sequence of Paenibacillus baekrokdamisoli strain KCTC 33723.</title>
        <authorList>
            <person name="Kang S.W."/>
            <person name="Lee K.C."/>
            <person name="Kim K.K."/>
            <person name="Kim J.S."/>
            <person name="Kim D.S."/>
            <person name="Ko S.H."/>
            <person name="Yang S.H."/>
            <person name="Lee J.S."/>
        </authorList>
    </citation>
    <scope>NUCLEOTIDE SEQUENCE [LARGE SCALE GENOMIC DNA]</scope>
    <source>
        <strain evidence="6 7">KCTC 33723</strain>
    </source>
</reference>
<dbReference type="AlphaFoldDB" id="A0A3G9J1N0"/>
<proteinExistence type="predicted"/>